<dbReference type="InterPro" id="IPR003594">
    <property type="entry name" value="HATPase_dom"/>
</dbReference>
<dbReference type="AlphaFoldDB" id="A0A2S7WLL9"/>
<sequence>MITGVHEFHSTPSVSSKKVNLHALIYNLFTIYSIIKEESRTKNLSLNNLVSNDIFINLNSDYITYMVSILIDNAWKYSIENSTLTINIKKINDKNWELKFTNKSKSIPQNINIFEQGTKVDKESKGFGYGLNWIKVLESSYNDRIEKEDSNFEITHNQLTPNSEHSFQEFILKNLRIYYEK</sequence>
<dbReference type="RefSeq" id="WP_105015108.1">
    <property type="nucleotide sequence ID" value="NZ_MSCN01000001.1"/>
</dbReference>
<dbReference type="Gene3D" id="3.30.565.10">
    <property type="entry name" value="Histidine kinase-like ATPase, C-terminal domain"/>
    <property type="match status" value="1"/>
</dbReference>
<keyword evidence="3" id="KW-1185">Reference proteome</keyword>
<name>A0A2S7WLL9_9FLAO</name>
<dbReference type="SUPFAM" id="SSF55874">
    <property type="entry name" value="ATPase domain of HSP90 chaperone/DNA topoisomerase II/histidine kinase"/>
    <property type="match status" value="1"/>
</dbReference>
<dbReference type="Proteomes" id="UP000238882">
    <property type="component" value="Unassembled WGS sequence"/>
</dbReference>
<accession>A0A2S7WLL9</accession>
<dbReference type="OrthoDB" id="9786919at2"/>
<proteinExistence type="predicted"/>
<feature type="domain" description="Histidine kinase/HSP90-like ATPase" evidence="1">
    <location>
        <begin position="62"/>
        <end position="147"/>
    </location>
</feature>
<reference evidence="2 3" key="1">
    <citation type="submission" date="2016-12" db="EMBL/GenBank/DDBJ databases">
        <title>Trade-off between light-utilization and light-protection in marine flavobacteria.</title>
        <authorList>
            <person name="Kumagai Y."/>
            <person name="Yoshizawa S."/>
            <person name="Kogure K."/>
            <person name="Iwasaki W."/>
        </authorList>
    </citation>
    <scope>NUCLEOTIDE SEQUENCE [LARGE SCALE GENOMIC DNA]</scope>
    <source>
        <strain evidence="2 3">NBRC 108759</strain>
    </source>
</reference>
<protein>
    <recommendedName>
        <fullName evidence="1">Histidine kinase/HSP90-like ATPase domain-containing protein</fullName>
    </recommendedName>
</protein>
<evidence type="ECO:0000259" key="1">
    <source>
        <dbReference type="Pfam" id="PF02518"/>
    </source>
</evidence>
<organism evidence="2 3">
    <name type="scientific">Polaribacter porphyrae</name>
    <dbReference type="NCBI Taxonomy" id="1137780"/>
    <lineage>
        <taxon>Bacteria</taxon>
        <taxon>Pseudomonadati</taxon>
        <taxon>Bacteroidota</taxon>
        <taxon>Flavobacteriia</taxon>
        <taxon>Flavobacteriales</taxon>
        <taxon>Flavobacteriaceae</taxon>
    </lineage>
</organism>
<dbReference type="Pfam" id="PF02518">
    <property type="entry name" value="HATPase_c"/>
    <property type="match status" value="1"/>
</dbReference>
<dbReference type="EMBL" id="MSCN01000001">
    <property type="protein sequence ID" value="PQJ78515.1"/>
    <property type="molecule type" value="Genomic_DNA"/>
</dbReference>
<gene>
    <name evidence="2" type="ORF">BTO18_04635</name>
</gene>
<evidence type="ECO:0000313" key="2">
    <source>
        <dbReference type="EMBL" id="PQJ78515.1"/>
    </source>
</evidence>
<dbReference type="InterPro" id="IPR036890">
    <property type="entry name" value="HATPase_C_sf"/>
</dbReference>
<comment type="caution">
    <text evidence="2">The sequence shown here is derived from an EMBL/GenBank/DDBJ whole genome shotgun (WGS) entry which is preliminary data.</text>
</comment>
<evidence type="ECO:0000313" key="3">
    <source>
        <dbReference type="Proteomes" id="UP000238882"/>
    </source>
</evidence>